<feature type="transmembrane region" description="Helical" evidence="6">
    <location>
        <begin position="527"/>
        <end position="546"/>
    </location>
</feature>
<proteinExistence type="predicted"/>
<feature type="transmembrane region" description="Helical" evidence="6">
    <location>
        <begin position="591"/>
        <end position="615"/>
    </location>
</feature>
<dbReference type="Pfam" id="PF03176">
    <property type="entry name" value="MMPL"/>
    <property type="match status" value="2"/>
</dbReference>
<keyword evidence="2" id="KW-1003">Cell membrane</keyword>
<evidence type="ECO:0000256" key="4">
    <source>
        <dbReference type="ARBA" id="ARBA00022989"/>
    </source>
</evidence>
<feature type="transmembrane region" description="Helical" evidence="6">
    <location>
        <begin position="204"/>
        <end position="224"/>
    </location>
</feature>
<reference evidence="9" key="1">
    <citation type="journal article" date="2019" name="Int. J. Syst. Evol. Microbiol.">
        <title>The Global Catalogue of Microorganisms (GCM) 10K type strain sequencing project: providing services to taxonomists for standard genome sequencing and annotation.</title>
        <authorList>
            <consortium name="The Broad Institute Genomics Platform"/>
            <consortium name="The Broad Institute Genome Sequencing Center for Infectious Disease"/>
            <person name="Wu L."/>
            <person name="Ma J."/>
        </authorList>
    </citation>
    <scope>NUCLEOTIDE SEQUENCE [LARGE SCALE GENOMIC DNA]</scope>
    <source>
        <strain evidence="9">CCUG 57113</strain>
    </source>
</reference>
<keyword evidence="9" id="KW-1185">Reference proteome</keyword>
<feature type="transmembrane region" description="Helical" evidence="6">
    <location>
        <begin position="20"/>
        <end position="41"/>
    </location>
</feature>
<keyword evidence="5 6" id="KW-0472">Membrane</keyword>
<feature type="transmembrane region" description="Helical" evidence="6">
    <location>
        <begin position="669"/>
        <end position="692"/>
    </location>
</feature>
<dbReference type="PANTHER" id="PTHR33406:SF13">
    <property type="entry name" value="MEMBRANE PROTEIN YDFJ"/>
    <property type="match status" value="1"/>
</dbReference>
<dbReference type="SUPFAM" id="SSF82866">
    <property type="entry name" value="Multidrug efflux transporter AcrB transmembrane domain"/>
    <property type="match status" value="2"/>
</dbReference>
<evidence type="ECO:0000313" key="9">
    <source>
        <dbReference type="Proteomes" id="UP001596105"/>
    </source>
</evidence>
<feature type="transmembrane region" description="Helical" evidence="6">
    <location>
        <begin position="300"/>
        <end position="327"/>
    </location>
</feature>
<feature type="transmembrane region" description="Helical" evidence="6">
    <location>
        <begin position="230"/>
        <end position="249"/>
    </location>
</feature>
<keyword evidence="4 6" id="KW-1133">Transmembrane helix</keyword>
<gene>
    <name evidence="8" type="ORF">ACFPPD_17395</name>
</gene>
<comment type="subcellular location">
    <subcellularLocation>
        <location evidence="1">Cell membrane</location>
        <topology evidence="1">Multi-pass membrane protein</topology>
    </subcellularLocation>
</comment>
<feature type="transmembrane region" description="Helical" evidence="6">
    <location>
        <begin position="636"/>
        <end position="657"/>
    </location>
</feature>
<sequence>MANYLYGIGKWAFRKRKTVLFGTVALLILAIALGVGMGSAFSGGMTIPGTKSEKAQQVLSQAFGTTSGGGGTIRLIYKAPENETLETDSVKQLIQSTEKEIATDTGIASITTLYDANTLSPDKRIGFSTVTYKAAADDVSKESIDHALKSIEGANSQGLQTELGGTVALSEVEAGGSSEIVGIAVAFLILVLTLGSFLAAGLPILTAVIALGIGIMLIFVGSHYTEIPSFSLSLAAMLGLAVGIDYGLFIISRYKQNLKDGKEREEAAALANATAGSAVVFAGLTVIIALVGLTVTGIPFLGAMGLAAAVTVFVAVLVSLFCIPALLGCSKNLFKPKTTKNVHPTKQPVKLVPESNLWGRFVTKYPLPVLVVSVLLLGLISLPVLHMHTGLPDNGSKSADMTERRAYDLLAEGFGPGFNGPLIVVAQADSAASDPATAIAEATKGISGLPNVSSVTPPYMNKYGDTAILTLLPKTGPQDAKTSDLVKLIREQAESLKDQYHVELMVTGATAINIDISDTLNQALPKFAGLILLLAFSLLAIVLRSILIPIKAVLGYLLTLTATLGFIVFVVQDGHMASLFGIPEPAPVLNFLPVLVAGILFGLAMDYEVFLVSGMREKFVHDGHPKKAILYGLKSSGKIVLAAGFIMIAVFASFIFADDTIVKSMGLALTFGIVFDAFVVRLTLVPAAMSLLGKSAWYFPKWLDRMLPKIDVEGESFQKTSVLKEEYILKKPKGVHVE</sequence>
<keyword evidence="3 6" id="KW-0812">Transmembrane</keyword>
<evidence type="ECO:0000256" key="3">
    <source>
        <dbReference type="ARBA" id="ARBA00022692"/>
    </source>
</evidence>
<dbReference type="InterPro" id="IPR050545">
    <property type="entry name" value="Mycobact_MmpL"/>
</dbReference>
<organism evidence="8 9">
    <name type="scientific">Cohnella suwonensis</name>
    <dbReference type="NCBI Taxonomy" id="696072"/>
    <lineage>
        <taxon>Bacteria</taxon>
        <taxon>Bacillati</taxon>
        <taxon>Bacillota</taxon>
        <taxon>Bacilli</taxon>
        <taxon>Bacillales</taxon>
        <taxon>Paenibacillaceae</taxon>
        <taxon>Cohnella</taxon>
    </lineage>
</organism>
<feature type="transmembrane region" description="Helical" evidence="6">
    <location>
        <begin position="553"/>
        <end position="571"/>
    </location>
</feature>
<accession>A0ABW0LYQ7</accession>
<dbReference type="EMBL" id="JBHSMH010000066">
    <property type="protein sequence ID" value="MFC5470471.1"/>
    <property type="molecule type" value="Genomic_DNA"/>
</dbReference>
<dbReference type="PANTHER" id="PTHR33406">
    <property type="entry name" value="MEMBRANE PROTEIN MJ1562-RELATED"/>
    <property type="match status" value="1"/>
</dbReference>
<evidence type="ECO:0000259" key="7">
    <source>
        <dbReference type="PROSITE" id="PS50156"/>
    </source>
</evidence>
<evidence type="ECO:0000256" key="5">
    <source>
        <dbReference type="ARBA" id="ARBA00023136"/>
    </source>
</evidence>
<dbReference type="InterPro" id="IPR004869">
    <property type="entry name" value="MMPL_dom"/>
</dbReference>
<feature type="transmembrane region" description="Helical" evidence="6">
    <location>
        <begin position="270"/>
        <end position="294"/>
    </location>
</feature>
<dbReference type="PROSITE" id="PS50156">
    <property type="entry name" value="SSD"/>
    <property type="match status" value="1"/>
</dbReference>
<dbReference type="RefSeq" id="WP_209749749.1">
    <property type="nucleotide sequence ID" value="NZ_JBHSMH010000066.1"/>
</dbReference>
<feature type="transmembrane region" description="Helical" evidence="6">
    <location>
        <begin position="365"/>
        <end position="385"/>
    </location>
</feature>
<evidence type="ECO:0000256" key="6">
    <source>
        <dbReference type="SAM" id="Phobius"/>
    </source>
</evidence>
<name>A0ABW0LYQ7_9BACL</name>
<evidence type="ECO:0000256" key="2">
    <source>
        <dbReference type="ARBA" id="ARBA00022475"/>
    </source>
</evidence>
<feature type="domain" description="SSD" evidence="7">
    <location>
        <begin position="200"/>
        <end position="329"/>
    </location>
</feature>
<feature type="transmembrane region" description="Helical" evidence="6">
    <location>
        <begin position="180"/>
        <end position="199"/>
    </location>
</feature>
<dbReference type="InterPro" id="IPR000731">
    <property type="entry name" value="SSD"/>
</dbReference>
<evidence type="ECO:0000313" key="8">
    <source>
        <dbReference type="EMBL" id="MFC5470471.1"/>
    </source>
</evidence>
<protein>
    <submittedName>
        <fullName evidence="8">MMPL family transporter</fullName>
    </submittedName>
</protein>
<evidence type="ECO:0000256" key="1">
    <source>
        <dbReference type="ARBA" id="ARBA00004651"/>
    </source>
</evidence>
<dbReference type="Gene3D" id="1.20.1640.10">
    <property type="entry name" value="Multidrug efflux transporter AcrB transmembrane domain"/>
    <property type="match status" value="2"/>
</dbReference>
<comment type="caution">
    <text evidence="8">The sequence shown here is derived from an EMBL/GenBank/DDBJ whole genome shotgun (WGS) entry which is preliminary data.</text>
</comment>
<dbReference type="Proteomes" id="UP001596105">
    <property type="component" value="Unassembled WGS sequence"/>
</dbReference>